<evidence type="ECO:0000313" key="5">
    <source>
        <dbReference type="Proteomes" id="UP000317043"/>
    </source>
</evidence>
<dbReference type="SUPFAM" id="SSF46689">
    <property type="entry name" value="Homeodomain-like"/>
    <property type="match status" value="1"/>
</dbReference>
<dbReference type="InterPro" id="IPR001647">
    <property type="entry name" value="HTH_TetR"/>
</dbReference>
<dbReference type="RefSeq" id="WP_170183215.1">
    <property type="nucleotide sequence ID" value="NZ_JBHTGS010000001.1"/>
</dbReference>
<dbReference type="GO" id="GO:0003677">
    <property type="term" value="F:DNA binding"/>
    <property type="evidence" value="ECO:0007669"/>
    <property type="project" value="UniProtKB-UniRule"/>
</dbReference>
<proteinExistence type="predicted"/>
<dbReference type="Proteomes" id="UP000317043">
    <property type="component" value="Unassembled WGS sequence"/>
</dbReference>
<protein>
    <submittedName>
        <fullName evidence="4">TetR family transcriptional regulator</fullName>
    </submittedName>
</protein>
<organism evidence="4 5">
    <name type="scientific">Stackebrandtia endophytica</name>
    <dbReference type="NCBI Taxonomy" id="1496996"/>
    <lineage>
        <taxon>Bacteria</taxon>
        <taxon>Bacillati</taxon>
        <taxon>Actinomycetota</taxon>
        <taxon>Actinomycetes</taxon>
        <taxon>Glycomycetales</taxon>
        <taxon>Glycomycetaceae</taxon>
        <taxon>Stackebrandtia</taxon>
    </lineage>
</organism>
<dbReference type="InParanoid" id="A0A543AU82"/>
<evidence type="ECO:0000256" key="2">
    <source>
        <dbReference type="PROSITE-ProRule" id="PRU00335"/>
    </source>
</evidence>
<dbReference type="Gene3D" id="1.10.357.10">
    <property type="entry name" value="Tetracycline Repressor, domain 2"/>
    <property type="match status" value="1"/>
</dbReference>
<evidence type="ECO:0000256" key="1">
    <source>
        <dbReference type="ARBA" id="ARBA00023125"/>
    </source>
</evidence>
<feature type="domain" description="HTH tetR-type" evidence="3">
    <location>
        <begin position="2"/>
        <end position="62"/>
    </location>
</feature>
<comment type="caution">
    <text evidence="4">The sequence shown here is derived from an EMBL/GenBank/DDBJ whole genome shotgun (WGS) entry which is preliminary data.</text>
</comment>
<feature type="DNA-binding region" description="H-T-H motif" evidence="2">
    <location>
        <begin position="25"/>
        <end position="44"/>
    </location>
</feature>
<dbReference type="InterPro" id="IPR009057">
    <property type="entry name" value="Homeodomain-like_sf"/>
</dbReference>
<name>A0A543AU82_9ACTN</name>
<dbReference type="AlphaFoldDB" id="A0A543AU82"/>
<dbReference type="EMBL" id="VFOW01000001">
    <property type="protein sequence ID" value="TQL76153.1"/>
    <property type="molecule type" value="Genomic_DNA"/>
</dbReference>
<dbReference type="PROSITE" id="PS50977">
    <property type="entry name" value="HTH_TETR_2"/>
    <property type="match status" value="1"/>
</dbReference>
<evidence type="ECO:0000313" key="4">
    <source>
        <dbReference type="EMBL" id="TQL76153.1"/>
    </source>
</evidence>
<reference evidence="4 5" key="1">
    <citation type="submission" date="2019-06" db="EMBL/GenBank/DDBJ databases">
        <title>Sequencing the genomes of 1000 actinobacteria strains.</title>
        <authorList>
            <person name="Klenk H.-P."/>
        </authorList>
    </citation>
    <scope>NUCLEOTIDE SEQUENCE [LARGE SCALE GENOMIC DNA]</scope>
    <source>
        <strain evidence="4 5">DSM 45928</strain>
    </source>
</reference>
<keyword evidence="5" id="KW-1185">Reference proteome</keyword>
<keyword evidence="1 2" id="KW-0238">DNA-binding</keyword>
<sequence length="178" mass="19436">MADARSTLLSTLVDQVAHTGLTDRSLRQLATDTGTSHRMLLYHFGSRDGLITAIVSEVEDRQRMLMYDLAADCAGPAQLLEALWRRVSSAETLPFVRLFFESLASSRTEADASITSAWLDAGRDIATRWRVTVDEADLRLAVAVVRGLLIEVLATGDTVAATQSLDRFLTGWPASISP</sequence>
<accession>A0A543AU82</accession>
<gene>
    <name evidence="4" type="ORF">FB566_1674</name>
</gene>
<evidence type="ECO:0000259" key="3">
    <source>
        <dbReference type="PROSITE" id="PS50977"/>
    </source>
</evidence>